<accession>A0ABX6A1P0</accession>
<protein>
    <submittedName>
        <fullName evidence="2">Alpha/beta hydrolase</fullName>
    </submittedName>
</protein>
<dbReference type="Proteomes" id="UP000324308">
    <property type="component" value="Plasmid unnamed1"/>
</dbReference>
<dbReference type="RefSeq" id="WP_150157631.1">
    <property type="nucleotide sequence ID" value="NZ_CP043960.1"/>
</dbReference>
<dbReference type="InterPro" id="IPR029058">
    <property type="entry name" value="AB_hydrolase_fold"/>
</dbReference>
<dbReference type="PANTHER" id="PTHR37017">
    <property type="entry name" value="AB HYDROLASE-1 DOMAIN-CONTAINING PROTEIN-RELATED"/>
    <property type="match status" value="1"/>
</dbReference>
<name>A0ABX6A1P0_STRTE</name>
<dbReference type="InterPro" id="IPR000073">
    <property type="entry name" value="AB_hydrolase_1"/>
</dbReference>
<feature type="domain" description="AB hydrolase-1" evidence="1">
    <location>
        <begin position="13"/>
        <end position="234"/>
    </location>
</feature>
<proteinExistence type="predicted"/>
<dbReference type="GO" id="GO:0016787">
    <property type="term" value="F:hydrolase activity"/>
    <property type="evidence" value="ECO:0007669"/>
    <property type="project" value="UniProtKB-KW"/>
</dbReference>
<evidence type="ECO:0000259" key="1">
    <source>
        <dbReference type="Pfam" id="PF12697"/>
    </source>
</evidence>
<dbReference type="PANTHER" id="PTHR37017:SF11">
    <property type="entry name" value="ESTERASE_LIPASE_THIOESTERASE DOMAIN-CONTAINING PROTEIN"/>
    <property type="match status" value="1"/>
</dbReference>
<gene>
    <name evidence="2" type="ORF">F3L20_32120</name>
</gene>
<reference evidence="2 3" key="1">
    <citation type="submission" date="2019-09" db="EMBL/GenBank/DDBJ databases">
        <title>Draft genome sequence of the Ebosin-producing strain Streptomyces sp. 139.</title>
        <authorList>
            <person name="Ai L."/>
            <person name="Geng M."/>
            <person name="Ma M."/>
            <person name="Bai L."/>
        </authorList>
    </citation>
    <scope>NUCLEOTIDE SEQUENCE [LARGE SCALE GENOMIC DNA]</scope>
    <source>
        <strain evidence="2 3">139</strain>
        <plasmid evidence="2 3">unnamed1</plasmid>
    </source>
</reference>
<sequence>MTGQNISQSKPTVVLVHGAFADSSSWNGVIERLRRGGHPVLAVANPLRDLAGDAGYVRSVLEHVQGPVVLAGHSYGGAVISAAATGSSKVKALVYIAAFIPDQGESALELSNMYPGSTLGPTLDAVPFPLPDGGTGTDLYIKPDKFHDQFAADAPADLAGLMAATQRPVAASALEARASAAAWKAIPSYSLVATDDHNIPPAAQRFMAERAHAHTVEVKASHAVTVSQPDVVARIIERAAQDIVR</sequence>
<dbReference type="SUPFAM" id="SSF53474">
    <property type="entry name" value="alpha/beta-Hydrolases"/>
    <property type="match status" value="1"/>
</dbReference>
<dbReference type="EMBL" id="CP043960">
    <property type="protein sequence ID" value="QER90355.1"/>
    <property type="molecule type" value="Genomic_DNA"/>
</dbReference>
<keyword evidence="3" id="KW-1185">Reference proteome</keyword>
<evidence type="ECO:0000313" key="2">
    <source>
        <dbReference type="EMBL" id="QER90355.1"/>
    </source>
</evidence>
<dbReference type="Gene3D" id="3.40.50.1820">
    <property type="entry name" value="alpha/beta hydrolase"/>
    <property type="match status" value="1"/>
</dbReference>
<dbReference type="Pfam" id="PF12697">
    <property type="entry name" value="Abhydrolase_6"/>
    <property type="match status" value="1"/>
</dbReference>
<evidence type="ECO:0000313" key="3">
    <source>
        <dbReference type="Proteomes" id="UP000324308"/>
    </source>
</evidence>
<dbReference type="InterPro" id="IPR052897">
    <property type="entry name" value="Sec-Metab_Biosynth_Hydrolase"/>
</dbReference>
<keyword evidence="2" id="KW-0378">Hydrolase</keyword>
<organism evidence="2 3">
    <name type="scientific">Streptomyces tendae</name>
    <dbReference type="NCBI Taxonomy" id="1932"/>
    <lineage>
        <taxon>Bacteria</taxon>
        <taxon>Bacillati</taxon>
        <taxon>Actinomycetota</taxon>
        <taxon>Actinomycetes</taxon>
        <taxon>Kitasatosporales</taxon>
        <taxon>Streptomycetaceae</taxon>
        <taxon>Streptomyces</taxon>
    </lineage>
</organism>
<geneLocation type="plasmid" evidence="2 3">
    <name>unnamed1</name>
</geneLocation>
<keyword evidence="2" id="KW-0614">Plasmid</keyword>